<feature type="region of interest" description="Disordered" evidence="9">
    <location>
        <begin position="420"/>
        <end position="469"/>
    </location>
</feature>
<dbReference type="GO" id="GO:0043093">
    <property type="term" value="P:FtsZ-dependent cytokinesis"/>
    <property type="evidence" value="ECO:0007669"/>
    <property type="project" value="UniProtKB-UniRule"/>
</dbReference>
<feature type="region of interest" description="Disordered" evidence="9">
    <location>
        <begin position="100"/>
        <end position="141"/>
    </location>
</feature>
<dbReference type="Gene3D" id="3.40.50.10960">
    <property type="match status" value="1"/>
</dbReference>
<evidence type="ECO:0000313" key="11">
    <source>
        <dbReference type="Proteomes" id="UP000298615"/>
    </source>
</evidence>
<evidence type="ECO:0000256" key="3">
    <source>
        <dbReference type="ARBA" id="ARBA00022618"/>
    </source>
</evidence>
<dbReference type="PANTHER" id="PTHR37820:SF1">
    <property type="entry name" value="CELL DIVISION PROTEIN FTSQ"/>
    <property type="match status" value="1"/>
</dbReference>
<feature type="region of interest" description="Disordered" evidence="9">
    <location>
        <begin position="1"/>
        <end position="39"/>
    </location>
</feature>
<dbReference type="KEGG" id="vao:FA707_07175"/>
<gene>
    <name evidence="8" type="primary">divIB</name>
    <name evidence="10" type="ORF">FA707_07175</name>
</gene>
<keyword evidence="11" id="KW-1185">Reference proteome</keyword>
<dbReference type="InterPro" id="IPR026580">
    <property type="entry name" value="DivIB"/>
</dbReference>
<keyword evidence="6 8" id="KW-0472">Membrane</keyword>
<evidence type="ECO:0000256" key="9">
    <source>
        <dbReference type="SAM" id="MobiDB-lite"/>
    </source>
</evidence>
<feature type="compositionally biased region" description="Low complexity" evidence="9">
    <location>
        <begin position="21"/>
        <end position="33"/>
    </location>
</feature>
<evidence type="ECO:0000313" key="10">
    <source>
        <dbReference type="EMBL" id="QCI86758.1"/>
    </source>
</evidence>
<keyword evidence="2 8" id="KW-1003">Cell membrane</keyword>
<dbReference type="GO" id="GO:0032153">
    <property type="term" value="C:cell division site"/>
    <property type="evidence" value="ECO:0007669"/>
    <property type="project" value="UniProtKB-UniRule"/>
</dbReference>
<keyword evidence="4 8" id="KW-0812">Transmembrane</keyword>
<comment type="subcellular location">
    <subcellularLocation>
        <location evidence="8">Cell membrane</location>
        <topology evidence="8">Single-pass type II membrane protein</topology>
    </subcellularLocation>
    <subcellularLocation>
        <location evidence="1">Membrane</location>
    </subcellularLocation>
    <text evidence="8">Localizes to the division septum.</text>
</comment>
<comment type="similarity">
    <text evidence="8">Belongs to the FtsQ/DivIB family. DivIB subfamily.</text>
</comment>
<reference evidence="10 11" key="1">
    <citation type="submission" date="2019-04" db="EMBL/GenBank/DDBJ databases">
        <title>Vagococcus sp. nov., isolated from faeces of yaks (Bos grunniens).</title>
        <authorList>
            <person name="Ge Y."/>
        </authorList>
    </citation>
    <scope>NUCLEOTIDE SEQUENCE [LARGE SCALE GENOMIC DNA]</scope>
    <source>
        <strain evidence="10 11">MN-17</strain>
    </source>
</reference>
<dbReference type="InterPro" id="IPR050487">
    <property type="entry name" value="FtsQ_DivIB"/>
</dbReference>
<evidence type="ECO:0000256" key="5">
    <source>
        <dbReference type="ARBA" id="ARBA00022989"/>
    </source>
</evidence>
<feature type="compositionally biased region" description="Basic and acidic residues" evidence="9">
    <location>
        <begin position="100"/>
        <end position="128"/>
    </location>
</feature>
<dbReference type="PROSITE" id="PS51779">
    <property type="entry name" value="POTRA"/>
    <property type="match status" value="1"/>
</dbReference>
<accession>A0A4D7CRN9</accession>
<sequence length="469" mass="53827">MKDNEKNLENETLKSRNPLGTIEETSTSATQSSEEIDFDSLTPWQKENLKYLQEAGQEPKWLEKPETEEKTEQLSFEKKNLEELTEINAEKVLTKEEQKIAKERASKMEAEKQPKNQEEDDEKIKSDQETLTEASSDQSSTFSDNILDFKKILKEAVADEHDLSYESEVLKNNSFADKLPKIKQQRRNRMLRRLLLLLSMFLVVLLLTAYYVSPYSKVQTLEIVGNNVVTKQEIATATGIRNNEFFWNAYLNEPIEKNIKKALPRIKSVEKSIVNVNNIKLKIEEYDEIAYAKFEGKFYPILASGKIIDEAVTTTKNEAFTIFTNFENDKQFERVMNIYLNMDDEIKKNLDEVVLNPSGKVRSRIVLRMKDGNQVIGSVKDLGDKIVYYPQIVKEMSEPGVIDMEAGIFSYSYESKEASEKLAGLDANDGQLNEATDAEETGQNEQDEQENPEDSENDDELIDELQNNP</sequence>
<dbReference type="GO" id="GO:0005886">
    <property type="term" value="C:plasma membrane"/>
    <property type="evidence" value="ECO:0007669"/>
    <property type="project" value="UniProtKB-SubCell"/>
</dbReference>
<dbReference type="InterPro" id="IPR013685">
    <property type="entry name" value="POTRA_FtsQ_type"/>
</dbReference>
<evidence type="ECO:0000256" key="2">
    <source>
        <dbReference type="ARBA" id="ARBA00022475"/>
    </source>
</evidence>
<evidence type="ECO:0000256" key="7">
    <source>
        <dbReference type="ARBA" id="ARBA00023306"/>
    </source>
</evidence>
<dbReference type="RefSeq" id="WP_136953580.1">
    <property type="nucleotide sequence ID" value="NZ_CP039712.1"/>
</dbReference>
<evidence type="ECO:0000256" key="1">
    <source>
        <dbReference type="ARBA" id="ARBA00004370"/>
    </source>
</evidence>
<evidence type="ECO:0000256" key="8">
    <source>
        <dbReference type="HAMAP-Rule" id="MF_00912"/>
    </source>
</evidence>
<comment type="function">
    <text evidence="8">Cell division protein that may be involved in stabilizing or promoting the assembly of the division complex.</text>
</comment>
<feature type="compositionally biased region" description="Basic and acidic residues" evidence="9">
    <location>
        <begin position="60"/>
        <end position="77"/>
    </location>
</feature>
<dbReference type="Pfam" id="PF03799">
    <property type="entry name" value="FtsQ_DivIB_C"/>
    <property type="match status" value="1"/>
</dbReference>
<evidence type="ECO:0000256" key="4">
    <source>
        <dbReference type="ARBA" id="ARBA00022692"/>
    </source>
</evidence>
<dbReference type="OrthoDB" id="1819027at2"/>
<dbReference type="HAMAP" id="MF_00912">
    <property type="entry name" value="DivIB"/>
    <property type="match status" value="1"/>
</dbReference>
<dbReference type="Pfam" id="PF08478">
    <property type="entry name" value="POTRA_1"/>
    <property type="match status" value="1"/>
</dbReference>
<keyword evidence="3 8" id="KW-0132">Cell division</keyword>
<keyword evidence="7 8" id="KW-0131">Cell cycle</keyword>
<keyword evidence="5 8" id="KW-1133">Transmembrane helix</keyword>
<feature type="compositionally biased region" description="Polar residues" evidence="9">
    <location>
        <begin position="129"/>
        <end position="141"/>
    </location>
</feature>
<evidence type="ECO:0000256" key="6">
    <source>
        <dbReference type="ARBA" id="ARBA00023136"/>
    </source>
</evidence>
<dbReference type="InterPro" id="IPR034746">
    <property type="entry name" value="POTRA"/>
</dbReference>
<feature type="region of interest" description="Disordered" evidence="9">
    <location>
        <begin position="56"/>
        <end position="77"/>
    </location>
</feature>
<feature type="compositionally biased region" description="Acidic residues" evidence="9">
    <location>
        <begin position="436"/>
        <end position="463"/>
    </location>
</feature>
<dbReference type="EMBL" id="CP039712">
    <property type="protein sequence ID" value="QCI86758.1"/>
    <property type="molecule type" value="Genomic_DNA"/>
</dbReference>
<dbReference type="InterPro" id="IPR005548">
    <property type="entry name" value="Cell_div_FtsQ/DivIB_C"/>
</dbReference>
<dbReference type="AlphaFoldDB" id="A0A4D7CRN9"/>
<name>A0A4D7CRN9_9ENTE</name>
<dbReference type="PANTHER" id="PTHR37820">
    <property type="entry name" value="CELL DIVISION PROTEIN DIVIB"/>
    <property type="match status" value="1"/>
</dbReference>
<proteinExistence type="inferred from homology"/>
<organism evidence="10 11">
    <name type="scientific">Vagococcus zengguangii</name>
    <dbReference type="NCBI Taxonomy" id="2571750"/>
    <lineage>
        <taxon>Bacteria</taxon>
        <taxon>Bacillati</taxon>
        <taxon>Bacillota</taxon>
        <taxon>Bacilli</taxon>
        <taxon>Lactobacillales</taxon>
        <taxon>Enterococcaceae</taxon>
        <taxon>Vagococcus</taxon>
    </lineage>
</organism>
<dbReference type="Proteomes" id="UP000298615">
    <property type="component" value="Chromosome"/>
</dbReference>
<feature type="compositionally biased region" description="Basic and acidic residues" evidence="9">
    <location>
        <begin position="1"/>
        <end position="14"/>
    </location>
</feature>
<feature type="transmembrane region" description="Helical" evidence="8">
    <location>
        <begin position="194"/>
        <end position="212"/>
    </location>
</feature>
<protein>
    <recommendedName>
        <fullName evidence="8">Cell division protein DivIB</fullName>
    </recommendedName>
</protein>